<comment type="caution">
    <text evidence="1">The sequence shown here is derived from an EMBL/GenBank/DDBJ whole genome shotgun (WGS) entry which is preliminary data.</text>
</comment>
<name>A0AAN9XH21_PSOTE</name>
<accession>A0AAN9XH21</accession>
<dbReference type="AlphaFoldDB" id="A0AAN9XH21"/>
<dbReference type="Proteomes" id="UP001386955">
    <property type="component" value="Unassembled WGS sequence"/>
</dbReference>
<evidence type="ECO:0000313" key="2">
    <source>
        <dbReference type="Proteomes" id="UP001386955"/>
    </source>
</evidence>
<organism evidence="1 2">
    <name type="scientific">Psophocarpus tetragonolobus</name>
    <name type="common">Winged bean</name>
    <name type="synonym">Dolichos tetragonolobus</name>
    <dbReference type="NCBI Taxonomy" id="3891"/>
    <lineage>
        <taxon>Eukaryota</taxon>
        <taxon>Viridiplantae</taxon>
        <taxon>Streptophyta</taxon>
        <taxon>Embryophyta</taxon>
        <taxon>Tracheophyta</taxon>
        <taxon>Spermatophyta</taxon>
        <taxon>Magnoliopsida</taxon>
        <taxon>eudicotyledons</taxon>
        <taxon>Gunneridae</taxon>
        <taxon>Pentapetalae</taxon>
        <taxon>rosids</taxon>
        <taxon>fabids</taxon>
        <taxon>Fabales</taxon>
        <taxon>Fabaceae</taxon>
        <taxon>Papilionoideae</taxon>
        <taxon>50 kb inversion clade</taxon>
        <taxon>NPAAA clade</taxon>
        <taxon>indigoferoid/millettioid clade</taxon>
        <taxon>Phaseoleae</taxon>
        <taxon>Psophocarpus</taxon>
    </lineage>
</organism>
<reference evidence="1 2" key="1">
    <citation type="submission" date="2024-01" db="EMBL/GenBank/DDBJ databases">
        <title>The genomes of 5 underutilized Papilionoideae crops provide insights into root nodulation and disease resistanc.</title>
        <authorList>
            <person name="Jiang F."/>
        </authorList>
    </citation>
    <scope>NUCLEOTIDE SEQUENCE [LARGE SCALE GENOMIC DNA]</scope>
    <source>
        <strain evidence="1">DUOXIRENSHENG_FW03</strain>
        <tissue evidence="1">Leaves</tissue>
    </source>
</reference>
<evidence type="ECO:0000313" key="1">
    <source>
        <dbReference type="EMBL" id="KAK7391851.1"/>
    </source>
</evidence>
<dbReference type="EMBL" id="JAYMYS010000005">
    <property type="protein sequence ID" value="KAK7391851.1"/>
    <property type="molecule type" value="Genomic_DNA"/>
</dbReference>
<keyword evidence="2" id="KW-1185">Reference proteome</keyword>
<sequence>MKDLNVGGIISFRYIAQYLPCPCRTPCNLGFFEYTASCLSLYIFFRLISPSLSTKVDLFNSGTCRAVITFVFCFFTCLSI</sequence>
<proteinExistence type="predicted"/>
<gene>
    <name evidence="1" type="ORF">VNO78_20274</name>
</gene>
<protein>
    <submittedName>
        <fullName evidence="1">Uncharacterized protein</fullName>
    </submittedName>
</protein>